<dbReference type="GO" id="GO:0016020">
    <property type="term" value="C:membrane"/>
    <property type="evidence" value="ECO:0007669"/>
    <property type="project" value="UniProtKB-SubCell"/>
</dbReference>
<gene>
    <name evidence="7" type="ORF">Agub_g1814</name>
</gene>
<evidence type="ECO:0000256" key="4">
    <source>
        <dbReference type="ARBA" id="ARBA00022989"/>
    </source>
</evidence>
<name>A0AAD3HI34_9CHLO</name>
<dbReference type="AlphaFoldDB" id="A0AAD3HI34"/>
<evidence type="ECO:0000256" key="1">
    <source>
        <dbReference type="ARBA" id="ARBA00004141"/>
    </source>
</evidence>
<sequence length="167" mass="18513">MASRGLLEILSGPTASTVAGFAGSAAVVFGVQRLVPTFDPTWYKSLKKPRWTPPNYVFPLVWIPLKLMQSAALWLVWSRAPSSKALVLPLAAMGVHMFLGNWWNVVFFGKRQLKPSLPWMYAFWGSIAATAAAFHPISPAAAYLMLPTQVWVTIATKLNWDIVQLNI</sequence>
<organism evidence="7 8">
    <name type="scientific">Astrephomene gubernaculifera</name>
    <dbReference type="NCBI Taxonomy" id="47775"/>
    <lineage>
        <taxon>Eukaryota</taxon>
        <taxon>Viridiplantae</taxon>
        <taxon>Chlorophyta</taxon>
        <taxon>core chlorophytes</taxon>
        <taxon>Chlorophyceae</taxon>
        <taxon>CS clade</taxon>
        <taxon>Chlamydomonadales</taxon>
        <taxon>Astrephomenaceae</taxon>
        <taxon>Astrephomene</taxon>
    </lineage>
</organism>
<feature type="transmembrane region" description="Helical" evidence="6">
    <location>
        <begin position="89"/>
        <end position="109"/>
    </location>
</feature>
<keyword evidence="3 6" id="KW-0812">Transmembrane</keyword>
<evidence type="ECO:0000313" key="8">
    <source>
        <dbReference type="Proteomes" id="UP001054857"/>
    </source>
</evidence>
<proteinExistence type="inferred from homology"/>
<evidence type="ECO:0000313" key="7">
    <source>
        <dbReference type="EMBL" id="GFR41150.1"/>
    </source>
</evidence>
<dbReference type="Gene3D" id="1.20.1260.100">
    <property type="entry name" value="TspO/MBR protein"/>
    <property type="match status" value="1"/>
</dbReference>
<dbReference type="InterPro" id="IPR004307">
    <property type="entry name" value="TspO_MBR"/>
</dbReference>
<dbReference type="Pfam" id="PF03073">
    <property type="entry name" value="TspO_MBR"/>
    <property type="match status" value="1"/>
</dbReference>
<evidence type="ECO:0000256" key="3">
    <source>
        <dbReference type="ARBA" id="ARBA00022692"/>
    </source>
</evidence>
<keyword evidence="4 6" id="KW-1133">Transmembrane helix</keyword>
<feature type="transmembrane region" description="Helical" evidence="6">
    <location>
        <begin position="15"/>
        <end position="35"/>
    </location>
</feature>
<accession>A0AAD3HI34</accession>
<keyword evidence="8" id="KW-1185">Reference proteome</keyword>
<dbReference type="InterPro" id="IPR038330">
    <property type="entry name" value="TspO/MBR-related_sf"/>
</dbReference>
<dbReference type="PANTHER" id="PTHR10057">
    <property type="entry name" value="PERIPHERAL-TYPE BENZODIAZEPINE RECEPTOR"/>
    <property type="match status" value="1"/>
</dbReference>
<dbReference type="CDD" id="cd15904">
    <property type="entry name" value="TSPO_MBR"/>
    <property type="match status" value="1"/>
</dbReference>
<dbReference type="EMBL" id="BMAR01000001">
    <property type="protein sequence ID" value="GFR41150.1"/>
    <property type="molecule type" value="Genomic_DNA"/>
</dbReference>
<evidence type="ECO:0000256" key="2">
    <source>
        <dbReference type="ARBA" id="ARBA00007524"/>
    </source>
</evidence>
<dbReference type="PIRSF" id="PIRSF005859">
    <property type="entry name" value="PBR"/>
    <property type="match status" value="1"/>
</dbReference>
<feature type="transmembrane region" description="Helical" evidence="6">
    <location>
        <begin position="121"/>
        <end position="146"/>
    </location>
</feature>
<dbReference type="FunFam" id="1.20.1260.100:FF:000001">
    <property type="entry name" value="translocator protein 2"/>
    <property type="match status" value="1"/>
</dbReference>
<feature type="transmembrane region" description="Helical" evidence="6">
    <location>
        <begin position="56"/>
        <end position="77"/>
    </location>
</feature>
<comment type="similarity">
    <text evidence="2">Belongs to the TspO/BZRP family.</text>
</comment>
<protein>
    <submittedName>
        <fullName evidence="7">Uncharacterized protein</fullName>
    </submittedName>
</protein>
<dbReference type="GO" id="GO:0033013">
    <property type="term" value="P:tetrapyrrole metabolic process"/>
    <property type="evidence" value="ECO:0007669"/>
    <property type="project" value="UniProtKB-ARBA"/>
</dbReference>
<evidence type="ECO:0000256" key="5">
    <source>
        <dbReference type="ARBA" id="ARBA00023136"/>
    </source>
</evidence>
<evidence type="ECO:0000256" key="6">
    <source>
        <dbReference type="SAM" id="Phobius"/>
    </source>
</evidence>
<reference evidence="7 8" key="1">
    <citation type="journal article" date="2021" name="Sci. Rep.">
        <title>Genome sequencing of the multicellular alga Astrephomene provides insights into convergent evolution of germ-soma differentiation.</title>
        <authorList>
            <person name="Yamashita S."/>
            <person name="Yamamoto K."/>
            <person name="Matsuzaki R."/>
            <person name="Suzuki S."/>
            <person name="Yamaguchi H."/>
            <person name="Hirooka S."/>
            <person name="Minakuchi Y."/>
            <person name="Miyagishima S."/>
            <person name="Kawachi M."/>
            <person name="Toyoda A."/>
            <person name="Nozaki H."/>
        </authorList>
    </citation>
    <scope>NUCLEOTIDE SEQUENCE [LARGE SCALE GENOMIC DNA]</scope>
    <source>
        <strain evidence="7 8">NIES-4017</strain>
    </source>
</reference>
<dbReference type="PANTHER" id="PTHR10057:SF0">
    <property type="entry name" value="TRANSLOCATOR PROTEIN"/>
    <property type="match status" value="1"/>
</dbReference>
<keyword evidence="5 6" id="KW-0472">Membrane</keyword>
<dbReference type="Proteomes" id="UP001054857">
    <property type="component" value="Unassembled WGS sequence"/>
</dbReference>
<comment type="caution">
    <text evidence="7">The sequence shown here is derived from an EMBL/GenBank/DDBJ whole genome shotgun (WGS) entry which is preliminary data.</text>
</comment>
<comment type="subcellular location">
    <subcellularLocation>
        <location evidence="1">Membrane</location>
        <topology evidence="1">Multi-pass membrane protein</topology>
    </subcellularLocation>
</comment>